<accession>A0A9Q0CNZ9</accession>
<dbReference type="Proteomes" id="UP001151287">
    <property type="component" value="Unassembled WGS sequence"/>
</dbReference>
<dbReference type="PANTHER" id="PTHR31113">
    <property type="entry name" value="UPF0496 PROTEIN 3-RELATED"/>
    <property type="match status" value="1"/>
</dbReference>
<evidence type="ECO:0000313" key="7">
    <source>
        <dbReference type="EMBL" id="KAJ1697509.1"/>
    </source>
</evidence>
<comment type="similarity">
    <text evidence="2">Belongs to the UPF0496 family.</text>
</comment>
<gene>
    <name evidence="7" type="ORF">LUZ63_006021</name>
</gene>
<evidence type="ECO:0000256" key="6">
    <source>
        <dbReference type="SAM" id="Phobius"/>
    </source>
</evidence>
<evidence type="ECO:0000256" key="4">
    <source>
        <dbReference type="ARBA" id="ARBA00022989"/>
    </source>
</evidence>
<feature type="transmembrane region" description="Helical" evidence="6">
    <location>
        <begin position="214"/>
        <end position="235"/>
    </location>
</feature>
<evidence type="ECO:0000256" key="5">
    <source>
        <dbReference type="ARBA" id="ARBA00023136"/>
    </source>
</evidence>
<dbReference type="PANTHER" id="PTHR31113:SF3">
    <property type="entry name" value="UPF0496 PROTEIN 1"/>
    <property type="match status" value="1"/>
</dbReference>
<reference evidence="7" key="1">
    <citation type="journal article" date="2022" name="Cell">
        <title>Repeat-based holocentromeres influence genome architecture and karyotype evolution.</title>
        <authorList>
            <person name="Hofstatter P.G."/>
            <person name="Thangavel G."/>
            <person name="Lux T."/>
            <person name="Neumann P."/>
            <person name="Vondrak T."/>
            <person name="Novak P."/>
            <person name="Zhang M."/>
            <person name="Costa L."/>
            <person name="Castellani M."/>
            <person name="Scott A."/>
            <person name="Toegelov H."/>
            <person name="Fuchs J."/>
            <person name="Mata-Sucre Y."/>
            <person name="Dias Y."/>
            <person name="Vanzela A.L.L."/>
            <person name="Huettel B."/>
            <person name="Almeida C.C.S."/>
            <person name="Simkova H."/>
            <person name="Souza G."/>
            <person name="Pedrosa-Harand A."/>
            <person name="Macas J."/>
            <person name="Mayer K.F.X."/>
            <person name="Houben A."/>
            <person name="Marques A."/>
        </authorList>
    </citation>
    <scope>NUCLEOTIDE SEQUENCE</scope>
    <source>
        <strain evidence="7">RhyBre1mFocal</strain>
    </source>
</reference>
<dbReference type="OrthoDB" id="679959at2759"/>
<dbReference type="InterPro" id="IPR007749">
    <property type="entry name" value="DUF677"/>
</dbReference>
<comment type="subcellular location">
    <subcellularLocation>
        <location evidence="1">Membrane</location>
    </subcellularLocation>
</comment>
<keyword evidence="5 6" id="KW-0472">Membrane</keyword>
<keyword evidence="3 6" id="KW-0812">Transmembrane</keyword>
<name>A0A9Q0CNZ9_9POAL</name>
<evidence type="ECO:0000256" key="2">
    <source>
        <dbReference type="ARBA" id="ARBA00009074"/>
    </source>
</evidence>
<proteinExistence type="inferred from homology"/>
<dbReference type="EMBL" id="JAMQYH010000002">
    <property type="protein sequence ID" value="KAJ1697509.1"/>
    <property type="molecule type" value="Genomic_DNA"/>
</dbReference>
<evidence type="ECO:0000313" key="8">
    <source>
        <dbReference type="Proteomes" id="UP001151287"/>
    </source>
</evidence>
<keyword evidence="4 6" id="KW-1133">Transmembrane helix</keyword>
<comment type="caution">
    <text evidence="7">The sequence shown here is derived from an EMBL/GenBank/DDBJ whole genome shotgun (WGS) entry which is preliminary data.</text>
</comment>
<protein>
    <submittedName>
        <fullName evidence="7">Uncharacterized protein</fullName>
    </submittedName>
</protein>
<evidence type="ECO:0000256" key="1">
    <source>
        <dbReference type="ARBA" id="ARBA00004370"/>
    </source>
</evidence>
<keyword evidence="8" id="KW-1185">Reference proteome</keyword>
<dbReference type="GO" id="GO:0016020">
    <property type="term" value="C:membrane"/>
    <property type="evidence" value="ECO:0007669"/>
    <property type="project" value="UniProtKB-SubCell"/>
</dbReference>
<organism evidence="7 8">
    <name type="scientific">Rhynchospora breviuscula</name>
    <dbReference type="NCBI Taxonomy" id="2022672"/>
    <lineage>
        <taxon>Eukaryota</taxon>
        <taxon>Viridiplantae</taxon>
        <taxon>Streptophyta</taxon>
        <taxon>Embryophyta</taxon>
        <taxon>Tracheophyta</taxon>
        <taxon>Spermatophyta</taxon>
        <taxon>Magnoliopsida</taxon>
        <taxon>Liliopsida</taxon>
        <taxon>Poales</taxon>
        <taxon>Cyperaceae</taxon>
        <taxon>Cyperoideae</taxon>
        <taxon>Rhynchosporeae</taxon>
        <taxon>Rhynchospora</taxon>
    </lineage>
</organism>
<dbReference type="Pfam" id="PF05055">
    <property type="entry name" value="DUF677"/>
    <property type="match status" value="1"/>
</dbReference>
<evidence type="ECO:0000256" key="3">
    <source>
        <dbReference type="ARBA" id="ARBA00022692"/>
    </source>
</evidence>
<sequence length="375" mass="42052">MGCKLSRSRSDSTSTESSNGYTAQLSSYLAQCRSDPQIQSFDANLQLRTTRVFSSMASLTGPMRSLSFNSLMEVTGGLLDLNREVVTVLLEAKRDIWNCPDLFQLVKEYFNTSIESLDFCNCLESCLKRARDSQISIQLALDKFEAERCDQGNDFSMTLQELERFKQMGEPFTPEFFQVLESVRTRHLNMLEKMIQRKSKLDTKLKSIKSWRKISSLIFVAAFVAVVLCSIIAASVAAPPVLTALATAAVAIPVGSMGKWIDSLLKGYQNAVKGEKEVLSAMQVGAFVVISDLDSIKALTENLEIQIRSMLDNADFVLRDNDAVRFGMEEIKRKIEAFTNSVEQLGAQNDQCRRDIRMARTVVLRKIINYPNKAN</sequence>
<dbReference type="AlphaFoldDB" id="A0A9Q0CNZ9"/>